<dbReference type="GO" id="GO:0098655">
    <property type="term" value="P:monoatomic cation transmembrane transport"/>
    <property type="evidence" value="ECO:0007669"/>
    <property type="project" value="UniProtKB-ARBA"/>
</dbReference>
<keyword evidence="15" id="KW-0407">Ion channel</keyword>
<evidence type="ECO:0000256" key="4">
    <source>
        <dbReference type="ARBA" id="ARBA00022692"/>
    </source>
</evidence>
<comment type="similarity">
    <text evidence="1">Belongs to the ligand-gated ion channel (TC 1.A.9) family. Acetylcholine receptor (TC 1.A.9.1) subfamily.</text>
</comment>
<dbReference type="Proteomes" id="UP000053660">
    <property type="component" value="Unassembled WGS sequence"/>
</dbReference>
<keyword evidence="9 17" id="KW-0472">Membrane</keyword>
<keyword evidence="6 17" id="KW-1133">Transmembrane helix</keyword>
<name>A0A0B1TM02_OESDE</name>
<dbReference type="GO" id="GO:0045211">
    <property type="term" value="C:postsynaptic membrane"/>
    <property type="evidence" value="ECO:0007669"/>
    <property type="project" value="UniProtKB-SubCell"/>
</dbReference>
<evidence type="ECO:0000256" key="5">
    <source>
        <dbReference type="ARBA" id="ARBA00022729"/>
    </source>
</evidence>
<feature type="non-terminal residue" evidence="19">
    <location>
        <position position="1"/>
    </location>
</feature>
<dbReference type="AlphaFoldDB" id="A0A0B1TM02"/>
<dbReference type="OrthoDB" id="5975154at2759"/>
<evidence type="ECO:0000259" key="18">
    <source>
        <dbReference type="Pfam" id="PF02932"/>
    </source>
</evidence>
<evidence type="ECO:0000256" key="10">
    <source>
        <dbReference type="ARBA" id="ARBA00023157"/>
    </source>
</evidence>
<evidence type="ECO:0000256" key="8">
    <source>
        <dbReference type="ARBA" id="ARBA00023065"/>
    </source>
</evidence>
<keyword evidence="2" id="KW-0813">Transport</keyword>
<dbReference type="InterPro" id="IPR036719">
    <property type="entry name" value="Neuro-gated_channel_TM_sf"/>
</dbReference>
<keyword evidence="12" id="KW-0325">Glycoprotein</keyword>
<keyword evidence="7" id="KW-0770">Synapse</keyword>
<keyword evidence="11" id="KW-0675">Receptor</keyword>
<dbReference type="Gene3D" id="1.20.58.390">
    <property type="entry name" value="Neurotransmitter-gated ion-channel transmembrane domain"/>
    <property type="match status" value="1"/>
</dbReference>
<dbReference type="InterPro" id="IPR006029">
    <property type="entry name" value="Neurotrans-gated_channel_TM"/>
</dbReference>
<keyword evidence="10" id="KW-1015">Disulfide bond</keyword>
<dbReference type="EMBL" id="KN549333">
    <property type="protein sequence ID" value="KHJ98279.1"/>
    <property type="molecule type" value="Genomic_DNA"/>
</dbReference>
<accession>A0A0B1TM02</accession>
<evidence type="ECO:0000256" key="9">
    <source>
        <dbReference type="ARBA" id="ARBA00023136"/>
    </source>
</evidence>
<evidence type="ECO:0000256" key="3">
    <source>
        <dbReference type="ARBA" id="ARBA00022475"/>
    </source>
</evidence>
<feature type="domain" description="Neurotransmitter-gated ion-channel transmembrane" evidence="18">
    <location>
        <begin position="57"/>
        <end position="123"/>
    </location>
</feature>
<keyword evidence="20" id="KW-1185">Reference proteome</keyword>
<evidence type="ECO:0000256" key="17">
    <source>
        <dbReference type="SAM" id="Phobius"/>
    </source>
</evidence>
<feature type="transmembrane region" description="Helical" evidence="17">
    <location>
        <begin position="107"/>
        <end position="127"/>
    </location>
</feature>
<keyword evidence="4 17" id="KW-0812">Transmembrane</keyword>
<evidence type="ECO:0000256" key="11">
    <source>
        <dbReference type="ARBA" id="ARBA00023170"/>
    </source>
</evidence>
<evidence type="ECO:0000313" key="20">
    <source>
        <dbReference type="Proteomes" id="UP000053660"/>
    </source>
</evidence>
<protein>
    <submittedName>
        <fullName evidence="19">Neurotransmitter-gated ion-channel transmembrane region</fullName>
    </submittedName>
</protein>
<keyword evidence="5" id="KW-0732">Signal</keyword>
<evidence type="ECO:0000313" key="19">
    <source>
        <dbReference type="EMBL" id="KHJ98279.1"/>
    </source>
</evidence>
<keyword evidence="13" id="KW-0628">Postsynaptic cell membrane</keyword>
<organism evidence="19 20">
    <name type="scientific">Oesophagostomum dentatum</name>
    <name type="common">Nodular worm</name>
    <dbReference type="NCBI Taxonomy" id="61180"/>
    <lineage>
        <taxon>Eukaryota</taxon>
        <taxon>Metazoa</taxon>
        <taxon>Ecdysozoa</taxon>
        <taxon>Nematoda</taxon>
        <taxon>Chromadorea</taxon>
        <taxon>Rhabditida</taxon>
        <taxon>Rhabditina</taxon>
        <taxon>Rhabditomorpha</taxon>
        <taxon>Strongyloidea</taxon>
        <taxon>Strongylidae</taxon>
        <taxon>Oesophagostomum</taxon>
    </lineage>
</organism>
<dbReference type="InterPro" id="IPR038050">
    <property type="entry name" value="Neuro_actylchol_rec"/>
</dbReference>
<evidence type="ECO:0000256" key="13">
    <source>
        <dbReference type="ARBA" id="ARBA00023257"/>
    </source>
</evidence>
<gene>
    <name evidence="19" type="ORF">OESDEN_01740</name>
</gene>
<keyword evidence="3" id="KW-1003">Cell membrane</keyword>
<sequence length="138" mass="15379">LKRFYGLCVKFQQKKDSRTTFGTPHGNGQFASALADQNLDLLSPTFRTSFATGSAEEASYSSFQRELSPVRSAVESVAYIADHLKNEEDDKQVIEDWKYISVVMDRVFLLLFTFACALGTILIIARAPSIYDTTVPLA</sequence>
<reference evidence="19 20" key="1">
    <citation type="submission" date="2014-03" db="EMBL/GenBank/DDBJ databases">
        <title>Draft genome of the hookworm Oesophagostomum dentatum.</title>
        <authorList>
            <person name="Mitreva M."/>
        </authorList>
    </citation>
    <scope>NUCLEOTIDE SEQUENCE [LARGE SCALE GENOMIC DNA]</scope>
    <source>
        <strain evidence="19 20">OD-Hann</strain>
    </source>
</reference>
<evidence type="ECO:0000256" key="2">
    <source>
        <dbReference type="ARBA" id="ARBA00022448"/>
    </source>
</evidence>
<evidence type="ECO:0000256" key="6">
    <source>
        <dbReference type="ARBA" id="ARBA00022989"/>
    </source>
</evidence>
<evidence type="ECO:0000256" key="14">
    <source>
        <dbReference type="ARBA" id="ARBA00023286"/>
    </source>
</evidence>
<dbReference type="Pfam" id="PF02932">
    <property type="entry name" value="Neur_chan_memb"/>
    <property type="match status" value="1"/>
</dbReference>
<evidence type="ECO:0000256" key="12">
    <source>
        <dbReference type="ARBA" id="ARBA00023180"/>
    </source>
</evidence>
<dbReference type="SUPFAM" id="SSF90112">
    <property type="entry name" value="Neurotransmitter-gated ion-channel transmembrane pore"/>
    <property type="match status" value="1"/>
</dbReference>
<dbReference type="FunFam" id="1.20.58.390:FF:000022">
    <property type="entry name" value="Nicotinic acetylcholine receptor subunit alpha4"/>
    <property type="match status" value="1"/>
</dbReference>
<evidence type="ECO:0000256" key="1">
    <source>
        <dbReference type="ARBA" id="ARBA00009237"/>
    </source>
</evidence>
<evidence type="ECO:0000256" key="15">
    <source>
        <dbReference type="ARBA" id="ARBA00023303"/>
    </source>
</evidence>
<dbReference type="GO" id="GO:0007271">
    <property type="term" value="P:synaptic transmission, cholinergic"/>
    <property type="evidence" value="ECO:0007669"/>
    <property type="project" value="UniProtKB-ARBA"/>
</dbReference>
<comment type="subcellular location">
    <subcellularLocation>
        <location evidence="16">Postsynaptic cell membrane</location>
        <topology evidence="16">Multi-pass membrane protein</topology>
    </subcellularLocation>
</comment>
<evidence type="ECO:0000256" key="16">
    <source>
        <dbReference type="ARBA" id="ARBA00034104"/>
    </source>
</evidence>
<proteinExistence type="inferred from homology"/>
<keyword evidence="8" id="KW-0406">Ion transport</keyword>
<evidence type="ECO:0000256" key="7">
    <source>
        <dbReference type="ARBA" id="ARBA00023018"/>
    </source>
</evidence>
<keyword evidence="14" id="KW-1071">Ligand-gated ion channel</keyword>